<dbReference type="Gene3D" id="3.40.50.880">
    <property type="match status" value="3"/>
</dbReference>
<accession>A0A251UVS6</accession>
<protein>
    <submittedName>
        <fullName evidence="5">Putative DJ-1, Class I glutamine amidotransferase-like protein</fullName>
    </submittedName>
</protein>
<reference evidence="5" key="2">
    <citation type="submission" date="2017-02" db="EMBL/GenBank/DDBJ databases">
        <title>Sunflower complete genome.</title>
        <authorList>
            <person name="Langlade N."/>
            <person name="Munos S."/>
        </authorList>
    </citation>
    <scope>NUCLEOTIDE SEQUENCE [LARGE SCALE GENOMIC DNA]</scope>
    <source>
        <tissue evidence="5">Leaves</tissue>
    </source>
</reference>
<dbReference type="SUPFAM" id="SSF52317">
    <property type="entry name" value="Class I glutamine amidotransferase-like"/>
    <property type="match status" value="2"/>
</dbReference>
<keyword evidence="5" id="KW-0315">Glutamine amidotransferase</keyword>
<keyword evidence="2" id="KW-0677">Repeat</keyword>
<feature type="domain" description="DJ-1/PfpI" evidence="3">
    <location>
        <begin position="4"/>
        <end position="169"/>
    </location>
</feature>
<evidence type="ECO:0000313" key="4">
    <source>
        <dbReference type="EMBL" id="KAF5808557.1"/>
    </source>
</evidence>
<dbReference type="InterPro" id="IPR050325">
    <property type="entry name" value="Prot/Nucl_acid_deglycase"/>
</dbReference>
<dbReference type="Proteomes" id="UP000215914">
    <property type="component" value="Chromosome 4"/>
</dbReference>
<gene>
    <name evidence="5" type="ORF">HannXRQ_Chr04g0100541</name>
    <name evidence="4" type="ORF">HanXRQr2_Chr04g0146771</name>
</gene>
<dbReference type="InterPro" id="IPR006287">
    <property type="entry name" value="DJ-1"/>
</dbReference>
<feature type="domain" description="DJ-1/PfpI" evidence="3">
    <location>
        <begin position="212"/>
        <end position="280"/>
    </location>
</feature>
<keyword evidence="6" id="KW-1185">Reference proteome</keyword>
<evidence type="ECO:0000313" key="5">
    <source>
        <dbReference type="EMBL" id="OTG27480.1"/>
    </source>
</evidence>
<dbReference type="PANTHER" id="PTHR48094:SF12">
    <property type="entry name" value="PARKINSON DISEASE PROTEIN 7 HOMOLOG"/>
    <property type="match status" value="1"/>
</dbReference>
<dbReference type="OrthoDB" id="543156at2759"/>
<dbReference type="STRING" id="4232.A0A251UVS6"/>
<dbReference type="PANTHER" id="PTHR48094">
    <property type="entry name" value="PROTEIN/NUCLEIC ACID DEGLYCASE DJ-1-RELATED"/>
    <property type="match status" value="1"/>
</dbReference>
<dbReference type="EMBL" id="MNCJ02000319">
    <property type="protein sequence ID" value="KAF5808557.1"/>
    <property type="molecule type" value="Genomic_DNA"/>
</dbReference>
<keyword evidence="5" id="KW-0808">Transferase</keyword>
<dbReference type="FunFam" id="3.40.50.880:FF:000015">
    <property type="entry name" value="Protein DJ-1 homolog C"/>
    <property type="match status" value="1"/>
</dbReference>
<dbReference type="InParanoid" id="A0A251UVS6"/>
<evidence type="ECO:0000256" key="1">
    <source>
        <dbReference type="ARBA" id="ARBA00008542"/>
    </source>
</evidence>
<dbReference type="Gramene" id="mRNA:HanXRQr2_Chr04g0146771">
    <property type="protein sequence ID" value="mRNA:HanXRQr2_Chr04g0146771"/>
    <property type="gene ID" value="HanXRQr2_Chr04g0146771"/>
</dbReference>
<dbReference type="Pfam" id="PF01965">
    <property type="entry name" value="DJ-1_PfpI"/>
    <property type="match status" value="2"/>
</dbReference>
<dbReference type="CDD" id="cd03135">
    <property type="entry name" value="GATase1_DJ-1"/>
    <property type="match status" value="1"/>
</dbReference>
<dbReference type="InterPro" id="IPR002818">
    <property type="entry name" value="DJ-1/PfpI"/>
</dbReference>
<dbReference type="GO" id="GO:1903189">
    <property type="term" value="P:glyoxal metabolic process"/>
    <property type="evidence" value="ECO:0000318"/>
    <property type="project" value="GO_Central"/>
</dbReference>
<dbReference type="GO" id="GO:0016740">
    <property type="term" value="F:transferase activity"/>
    <property type="evidence" value="ECO:0007669"/>
    <property type="project" value="UniProtKB-KW"/>
</dbReference>
<dbReference type="AlphaFoldDB" id="A0A251UVS6"/>
<dbReference type="InterPro" id="IPR029062">
    <property type="entry name" value="Class_I_gatase-like"/>
</dbReference>
<name>A0A251UVS6_HELAN</name>
<sequence>MVLKKVLVPVAVGTEPMEAVIVIDVLRRAGADVTVASVTSQLCVDAARGVTIVADALISACVDTVFDLISIPGGMLGTVNLRTNMTLWRMLRDHVEEGRIYGALSEAPAFLLGKWGFLWNLKATCAPSSMGTLSSYAIAVDSRLQLDGKAVTSQGLGTTMEYALALVEQLFGTEKADELSGLRLMPFEPNNTFFHTWPQNLFQRTCGTRRPKVLLSIVDGLEEMEAVMIIDVLRRAKAEVVVASAADKREVMASRKVRLVADMLHSDAVEQSYDLIMWLGVLGFARARAVEDSDDEALPHELLKVSPFTGLCETPSSVMVAGKVIISRGLGTTLLFSLTIVDLLLGREKALEIAKLMLVENFH</sequence>
<reference evidence="4 6" key="1">
    <citation type="journal article" date="2017" name="Nature">
        <title>The sunflower genome provides insights into oil metabolism, flowering and Asterid evolution.</title>
        <authorList>
            <person name="Badouin H."/>
            <person name="Gouzy J."/>
            <person name="Grassa C.J."/>
            <person name="Murat F."/>
            <person name="Staton S.E."/>
            <person name="Cottret L."/>
            <person name="Lelandais-Briere C."/>
            <person name="Owens G.L."/>
            <person name="Carrere S."/>
            <person name="Mayjonade B."/>
            <person name="Legrand L."/>
            <person name="Gill N."/>
            <person name="Kane N.C."/>
            <person name="Bowers J.E."/>
            <person name="Hubner S."/>
            <person name="Bellec A."/>
            <person name="Berard A."/>
            <person name="Berges H."/>
            <person name="Blanchet N."/>
            <person name="Boniface M.C."/>
            <person name="Brunel D."/>
            <person name="Catrice O."/>
            <person name="Chaidir N."/>
            <person name="Claudel C."/>
            <person name="Donnadieu C."/>
            <person name="Faraut T."/>
            <person name="Fievet G."/>
            <person name="Helmstetter N."/>
            <person name="King M."/>
            <person name="Knapp S.J."/>
            <person name="Lai Z."/>
            <person name="Le Paslier M.C."/>
            <person name="Lippi Y."/>
            <person name="Lorenzon L."/>
            <person name="Mandel J.R."/>
            <person name="Marage G."/>
            <person name="Marchand G."/>
            <person name="Marquand E."/>
            <person name="Bret-Mestries E."/>
            <person name="Morien E."/>
            <person name="Nambeesan S."/>
            <person name="Nguyen T."/>
            <person name="Pegot-Espagnet P."/>
            <person name="Pouilly N."/>
            <person name="Raftis F."/>
            <person name="Sallet E."/>
            <person name="Schiex T."/>
            <person name="Thomas J."/>
            <person name="Vandecasteele C."/>
            <person name="Vares D."/>
            <person name="Vear F."/>
            <person name="Vautrin S."/>
            <person name="Crespi M."/>
            <person name="Mangin B."/>
            <person name="Burke J.M."/>
            <person name="Salse J."/>
            <person name="Munos S."/>
            <person name="Vincourt P."/>
            <person name="Rieseberg L.H."/>
            <person name="Langlade N.B."/>
        </authorList>
    </citation>
    <scope>NUCLEOTIDE SEQUENCE [LARGE SCALE GENOMIC DNA]</scope>
    <source>
        <strain evidence="6">cv. SF193</strain>
        <tissue evidence="4">Leaves</tissue>
    </source>
</reference>
<proteinExistence type="inferred from homology"/>
<dbReference type="OMA" id="RDHVEEG"/>
<dbReference type="NCBIfam" id="TIGR01383">
    <property type="entry name" value="not_thiJ"/>
    <property type="match status" value="1"/>
</dbReference>
<evidence type="ECO:0000256" key="2">
    <source>
        <dbReference type="ARBA" id="ARBA00022737"/>
    </source>
</evidence>
<comment type="similarity">
    <text evidence="1">Belongs to the peptidase C56 family.</text>
</comment>
<dbReference type="GO" id="GO:0005737">
    <property type="term" value="C:cytoplasm"/>
    <property type="evidence" value="ECO:0000318"/>
    <property type="project" value="GO_Central"/>
</dbReference>
<dbReference type="EMBL" id="CM007893">
    <property type="protein sequence ID" value="OTG27480.1"/>
    <property type="molecule type" value="Genomic_DNA"/>
</dbReference>
<organism evidence="5 6">
    <name type="scientific">Helianthus annuus</name>
    <name type="common">Common sunflower</name>
    <dbReference type="NCBI Taxonomy" id="4232"/>
    <lineage>
        <taxon>Eukaryota</taxon>
        <taxon>Viridiplantae</taxon>
        <taxon>Streptophyta</taxon>
        <taxon>Embryophyta</taxon>
        <taxon>Tracheophyta</taxon>
        <taxon>Spermatophyta</taxon>
        <taxon>Magnoliopsida</taxon>
        <taxon>eudicotyledons</taxon>
        <taxon>Gunneridae</taxon>
        <taxon>Pentapetalae</taxon>
        <taxon>asterids</taxon>
        <taxon>campanulids</taxon>
        <taxon>Asterales</taxon>
        <taxon>Asteraceae</taxon>
        <taxon>Asteroideae</taxon>
        <taxon>Heliantheae alliance</taxon>
        <taxon>Heliantheae</taxon>
        <taxon>Helianthus</taxon>
    </lineage>
</organism>
<evidence type="ECO:0000313" key="6">
    <source>
        <dbReference type="Proteomes" id="UP000215914"/>
    </source>
</evidence>
<reference evidence="4" key="3">
    <citation type="submission" date="2020-06" db="EMBL/GenBank/DDBJ databases">
        <title>Helianthus annuus Genome sequencing and assembly Release 2.</title>
        <authorList>
            <person name="Gouzy J."/>
            <person name="Langlade N."/>
            <person name="Munos S."/>
        </authorList>
    </citation>
    <scope>NUCLEOTIDE SEQUENCE</scope>
    <source>
        <tissue evidence="4">Leaves</tissue>
    </source>
</reference>
<evidence type="ECO:0000259" key="3">
    <source>
        <dbReference type="Pfam" id="PF01965"/>
    </source>
</evidence>